<accession>X1E1X4</accession>
<name>X1E1X4_9ZZZZ</name>
<dbReference type="AlphaFoldDB" id="X1E1X4"/>
<evidence type="ECO:0000313" key="1">
    <source>
        <dbReference type="EMBL" id="GAH27281.1"/>
    </source>
</evidence>
<comment type="caution">
    <text evidence="1">The sequence shown here is derived from an EMBL/GenBank/DDBJ whole genome shotgun (WGS) entry which is preliminary data.</text>
</comment>
<dbReference type="InterPro" id="IPR003748">
    <property type="entry name" value="DUF169"/>
</dbReference>
<feature type="non-terminal residue" evidence="1">
    <location>
        <position position="251"/>
    </location>
</feature>
<dbReference type="Pfam" id="PF02596">
    <property type="entry name" value="DUF169"/>
    <property type="match status" value="1"/>
</dbReference>
<dbReference type="PANTHER" id="PTHR37954">
    <property type="entry name" value="BLL4979 PROTEIN"/>
    <property type="match status" value="1"/>
</dbReference>
<protein>
    <submittedName>
        <fullName evidence="1">Uncharacterized protein</fullName>
    </submittedName>
</protein>
<reference evidence="1" key="1">
    <citation type="journal article" date="2014" name="Front. Microbiol.">
        <title>High frequency of phylogenetically diverse reductive dehalogenase-homologous genes in deep subseafloor sedimentary metagenomes.</title>
        <authorList>
            <person name="Kawai M."/>
            <person name="Futagami T."/>
            <person name="Toyoda A."/>
            <person name="Takaki Y."/>
            <person name="Nishi S."/>
            <person name="Hori S."/>
            <person name="Arai W."/>
            <person name="Tsubouchi T."/>
            <person name="Morono Y."/>
            <person name="Uchiyama I."/>
            <person name="Ito T."/>
            <person name="Fujiyama A."/>
            <person name="Inagaki F."/>
            <person name="Takami H."/>
        </authorList>
    </citation>
    <scope>NUCLEOTIDE SEQUENCE</scope>
    <source>
        <strain evidence="1">Expedition CK06-06</strain>
    </source>
</reference>
<dbReference type="EMBL" id="BARU01002365">
    <property type="protein sequence ID" value="GAH27281.1"/>
    <property type="molecule type" value="Genomic_DNA"/>
</dbReference>
<organism evidence="1">
    <name type="scientific">marine sediment metagenome</name>
    <dbReference type="NCBI Taxonomy" id="412755"/>
    <lineage>
        <taxon>unclassified sequences</taxon>
        <taxon>metagenomes</taxon>
        <taxon>ecological metagenomes</taxon>
    </lineage>
</organism>
<gene>
    <name evidence="1" type="ORF">S03H2_05618</name>
</gene>
<sequence>MQVSEFNNLAIELENWLRMRFHPVAVKMLKEDDEIPKEAIIPTRDWKHKYALCQAIARAQRNEETITMLIDDHWCFEPVVGLGLVKYPENFKNGNHRYPDSVRSLKAAAEWGKNMPRLPFGEYKGITVAPANKCKFIPEVIVMHVNGLMATMLMIIKNWIDGKDINCQISGHAACVYAIVPSILNKKCYLALPCRGDRGVALAQDDEIIFTLPTYLLHDFIEGIRNLQKKEWGLPIQVEIKDASKIWGKDT</sequence>
<proteinExistence type="predicted"/>
<dbReference type="PANTHER" id="PTHR37954:SF3">
    <property type="entry name" value="DUF169 DOMAIN-CONTAINING PROTEIN"/>
    <property type="match status" value="1"/>
</dbReference>